<keyword evidence="8" id="KW-1185">Reference proteome</keyword>
<keyword evidence="2" id="KW-0863">Zinc-finger</keyword>
<evidence type="ECO:0000256" key="3">
    <source>
        <dbReference type="ARBA" id="ARBA00022833"/>
    </source>
</evidence>
<evidence type="ECO:0000256" key="2">
    <source>
        <dbReference type="ARBA" id="ARBA00022771"/>
    </source>
</evidence>
<comment type="caution">
    <text evidence="7">The sequence shown here is derived from an EMBL/GenBank/DDBJ whole genome shotgun (WGS) entry which is preliminary data.</text>
</comment>
<evidence type="ECO:0000313" key="7">
    <source>
        <dbReference type="EMBL" id="KAF6028173.1"/>
    </source>
</evidence>
<proteinExistence type="predicted"/>
<dbReference type="PANTHER" id="PTHR37445">
    <property type="entry name" value="PROTEIN CBG24663"/>
    <property type="match status" value="1"/>
</dbReference>
<keyword evidence="1" id="KW-0479">Metal-binding</keyword>
<name>A0A7J7JQN5_BUGNE</name>
<dbReference type="Proteomes" id="UP000593567">
    <property type="component" value="Unassembled WGS sequence"/>
</dbReference>
<evidence type="ECO:0000313" key="8">
    <source>
        <dbReference type="Proteomes" id="UP000593567"/>
    </source>
</evidence>
<reference evidence="7" key="1">
    <citation type="submission" date="2020-06" db="EMBL/GenBank/DDBJ databases">
        <title>Draft genome of Bugula neritina, a colonial animal packing powerful symbionts and potential medicines.</title>
        <authorList>
            <person name="Rayko M."/>
        </authorList>
    </citation>
    <scope>NUCLEOTIDE SEQUENCE [LARGE SCALE GENOMIC DNA]</scope>
    <source>
        <strain evidence="7">Kwan_BN1</strain>
    </source>
</reference>
<dbReference type="EMBL" id="VXIV02001982">
    <property type="protein sequence ID" value="KAF6028173.1"/>
    <property type="molecule type" value="Genomic_DNA"/>
</dbReference>
<gene>
    <name evidence="7" type="ORF">EB796_013524</name>
</gene>
<keyword evidence="4" id="KW-0175">Coiled coil</keyword>
<dbReference type="CDD" id="cd15517">
    <property type="entry name" value="PHD_TCF19_like"/>
    <property type="match status" value="1"/>
</dbReference>
<feature type="coiled-coil region" evidence="4">
    <location>
        <begin position="121"/>
        <end position="155"/>
    </location>
</feature>
<evidence type="ECO:0000256" key="1">
    <source>
        <dbReference type="ARBA" id="ARBA00022723"/>
    </source>
</evidence>
<organism evidence="7 8">
    <name type="scientific">Bugula neritina</name>
    <name type="common">Brown bryozoan</name>
    <name type="synonym">Sertularia neritina</name>
    <dbReference type="NCBI Taxonomy" id="10212"/>
    <lineage>
        <taxon>Eukaryota</taxon>
        <taxon>Metazoa</taxon>
        <taxon>Spiralia</taxon>
        <taxon>Lophotrochozoa</taxon>
        <taxon>Bryozoa</taxon>
        <taxon>Gymnolaemata</taxon>
        <taxon>Cheilostomatida</taxon>
        <taxon>Flustrina</taxon>
        <taxon>Buguloidea</taxon>
        <taxon>Bugulidae</taxon>
        <taxon>Bugula</taxon>
    </lineage>
</organism>
<accession>A0A7J7JQN5</accession>
<feature type="region of interest" description="Disordered" evidence="5">
    <location>
        <begin position="1"/>
        <end position="25"/>
    </location>
</feature>
<dbReference type="AlphaFoldDB" id="A0A7J7JQN5"/>
<dbReference type="GO" id="GO:0008270">
    <property type="term" value="F:zinc ion binding"/>
    <property type="evidence" value="ECO:0007669"/>
    <property type="project" value="UniProtKB-KW"/>
</dbReference>
<sequence>MSQGQEDIQNQNGSHPPNERRNSCRENECYVKTPRSQIQKTSSKWISCDMCPVWFHGLCQNLQNTEVVSVVKLNKKGDKWFCDSCVESFETIKENDDGNLAQSVLANRKLKAIKDVMNNIAVTLSSNKAEMDSKLEKLEKSYAEVIKQNAESMKKSLEANDSAKELFTKNLELSQMEIRKNNAILYGISEEEGKHIYKLVNYMINMMFGLFYIHIQKN</sequence>
<feature type="domain" description="PHD-type" evidence="6">
    <location>
        <begin position="40"/>
        <end position="85"/>
    </location>
</feature>
<dbReference type="PANTHER" id="PTHR37445:SF3">
    <property type="entry name" value="ZINC FINGER PHD-TYPE DOMAIN-CONTAINING PROTEIN"/>
    <property type="match status" value="1"/>
</dbReference>
<evidence type="ECO:0000259" key="6">
    <source>
        <dbReference type="Pfam" id="PF00628"/>
    </source>
</evidence>
<protein>
    <recommendedName>
        <fullName evidence="6">PHD-type domain-containing protein</fullName>
    </recommendedName>
</protein>
<keyword evidence="3" id="KW-0862">Zinc</keyword>
<dbReference type="Gene3D" id="3.30.40.10">
    <property type="entry name" value="Zinc/RING finger domain, C3HC4 (zinc finger)"/>
    <property type="match status" value="1"/>
</dbReference>
<dbReference type="SUPFAM" id="SSF57903">
    <property type="entry name" value="FYVE/PHD zinc finger"/>
    <property type="match status" value="1"/>
</dbReference>
<dbReference type="InterPro" id="IPR019787">
    <property type="entry name" value="Znf_PHD-finger"/>
</dbReference>
<evidence type="ECO:0000256" key="5">
    <source>
        <dbReference type="SAM" id="MobiDB-lite"/>
    </source>
</evidence>
<dbReference type="InterPro" id="IPR013083">
    <property type="entry name" value="Znf_RING/FYVE/PHD"/>
</dbReference>
<feature type="compositionally biased region" description="Polar residues" evidence="5">
    <location>
        <begin position="1"/>
        <end position="15"/>
    </location>
</feature>
<evidence type="ECO:0000256" key="4">
    <source>
        <dbReference type="SAM" id="Coils"/>
    </source>
</evidence>
<dbReference type="InterPro" id="IPR011011">
    <property type="entry name" value="Znf_FYVE_PHD"/>
</dbReference>
<dbReference type="Pfam" id="PF00628">
    <property type="entry name" value="PHD"/>
    <property type="match status" value="1"/>
</dbReference>